<feature type="transmembrane region" description="Helical" evidence="10">
    <location>
        <begin position="707"/>
        <end position="729"/>
    </location>
</feature>
<keyword evidence="4 10" id="KW-1133">Transmembrane helix</keyword>
<dbReference type="GeneID" id="5044719"/>
<name>A0E8C0_PARTE</name>
<gene>
    <name evidence="13" type="ORF">GSPATT00024265001</name>
</gene>
<feature type="coiled-coil region" evidence="8">
    <location>
        <begin position="300"/>
        <end position="327"/>
    </location>
</feature>
<dbReference type="STRING" id="5888.A0E8C0"/>
<evidence type="ECO:0000259" key="12">
    <source>
        <dbReference type="Pfam" id="PF20519"/>
    </source>
</evidence>
<comment type="similarity">
    <text evidence="2">Belongs to the polycystin family.</text>
</comment>
<dbReference type="PANTHER" id="PTHR10877:SF183">
    <property type="entry name" value="AT14535P-RELATED"/>
    <property type="match status" value="1"/>
</dbReference>
<dbReference type="Proteomes" id="UP000000600">
    <property type="component" value="Unassembled WGS sequence"/>
</dbReference>
<feature type="region of interest" description="Disordered" evidence="9">
    <location>
        <begin position="74"/>
        <end position="101"/>
    </location>
</feature>
<dbReference type="GO" id="GO:0005509">
    <property type="term" value="F:calcium ion binding"/>
    <property type="evidence" value="ECO:0007669"/>
    <property type="project" value="InterPro"/>
</dbReference>
<dbReference type="InterPro" id="IPR046791">
    <property type="entry name" value="Polycystin_dom"/>
</dbReference>
<dbReference type="OMA" id="AFTVHKN"/>
<dbReference type="KEGG" id="ptm:GSPATT00024265001"/>
<feature type="transmembrane region" description="Helical" evidence="10">
    <location>
        <begin position="580"/>
        <end position="598"/>
    </location>
</feature>
<feature type="domain" description="Polycystin cation channel PKD1/PKD2" evidence="11">
    <location>
        <begin position="584"/>
        <end position="797"/>
    </location>
</feature>
<keyword evidence="6" id="KW-0325">Glycoprotein</keyword>
<evidence type="ECO:0000313" key="13">
    <source>
        <dbReference type="EMBL" id="CAK91537.1"/>
    </source>
</evidence>
<sequence>MSEKKGESLQDQMKSLQGEINKLHQEIDSKKREITKLKNDNTLRLEKINWVQVQEKVRKMQREKKVLELNDQTLSVGHTTAKHSTTTKEVQPQTEAQKPPQQEIQLEKMQMLEFFNQYLDQTNKQMVKFQTNRKKNGEKDEYINPYPTINIKQTIEGIEQGESSSFRLDQETTFQNLKELAFYYLNLAPYLRKFDEKDSEIMDDLELTDENHSRIELKEKVIDFFTNRGVSNISQITLLLQKKKTVKPALNSLQIDSIKINGGNKAASYSGAFTVHKNRIKAIDTYNLFFQKFPGLKYYISELQIQKEFQEQQREFEKNNVDKASEQKFELDDMNCLILSSIIVILILTLLSYTAYLSPQFVNLNFTFINNLIGIGSNGEYTKITTIPEFYYYMENFLGGTMYNSDKGDNPFRSNYEMIGGIQLRILRSDLYECHKYVNELQKYSCFDVVYDSSKANKSDYKNYTYQTAEELGIKYFQKGNLTTYTDGGYVVEFNRDITTEAFLEKINNLRREQFLDAATAAIFINFVIYNPSINLWIQVNFLLERNAQNKLTPYRAELTGFIPNLYYGEDGERLFQIDITKLIMACILLAFVAYRFYRIKINTGKLGPAFLYITMEIGFFNCGVGILTIISVAMSLQQSLQGQDPQELVNKAEFVHLELEADLYKKAELFLTISIMFLFLRLSYILKLNDRVAIIFLTYSKSFKELLPFLAIEFPLFLGFVMVFQIIYGNVFPQYSSFTLAIASQLTMHQIQGQLNITQFVNYSPIVSMIVILFYYFFMLFFIISLFQAILIECFRIVIMKNGYPQDKEQGLSIGDLFSWMFSWTKLFAGKKNASQEKQNLKQQDKPPADQEEKQGINSATEN</sequence>
<evidence type="ECO:0000256" key="8">
    <source>
        <dbReference type="SAM" id="Coils"/>
    </source>
</evidence>
<dbReference type="EMBL" id="CT868663">
    <property type="protein sequence ID" value="CAK91537.1"/>
    <property type="molecule type" value="Genomic_DNA"/>
</dbReference>
<keyword evidence="5 10" id="KW-0472">Membrane</keyword>
<evidence type="ECO:0000256" key="6">
    <source>
        <dbReference type="ARBA" id="ARBA00023180"/>
    </source>
</evidence>
<dbReference type="InterPro" id="IPR013122">
    <property type="entry name" value="PKD1_2_channel"/>
</dbReference>
<dbReference type="PRINTS" id="PR01433">
    <property type="entry name" value="POLYCYSTIN2"/>
</dbReference>
<keyword evidence="14" id="KW-1185">Reference proteome</keyword>
<evidence type="ECO:0000256" key="1">
    <source>
        <dbReference type="ARBA" id="ARBA00004141"/>
    </source>
</evidence>
<evidence type="ECO:0000256" key="4">
    <source>
        <dbReference type="ARBA" id="ARBA00022989"/>
    </source>
</evidence>
<feature type="compositionally biased region" description="Basic and acidic residues" evidence="9">
    <location>
        <begin position="840"/>
        <end position="856"/>
    </location>
</feature>
<feature type="domain" description="Polycystin" evidence="12">
    <location>
        <begin position="381"/>
        <end position="550"/>
    </location>
</feature>
<evidence type="ECO:0000256" key="3">
    <source>
        <dbReference type="ARBA" id="ARBA00022692"/>
    </source>
</evidence>
<dbReference type="Pfam" id="PF08016">
    <property type="entry name" value="PKD_channel"/>
    <property type="match status" value="1"/>
</dbReference>
<comment type="subcellular location">
    <subcellularLocation>
        <location evidence="1">Membrane</location>
        <topology evidence="1">Multi-pass membrane protein</topology>
    </subcellularLocation>
</comment>
<feature type="transmembrane region" description="Helical" evidence="10">
    <location>
        <begin position="337"/>
        <end position="356"/>
    </location>
</feature>
<feature type="region of interest" description="Disordered" evidence="9">
    <location>
        <begin position="836"/>
        <end position="864"/>
    </location>
</feature>
<dbReference type="AlphaFoldDB" id="A0E8C0"/>
<evidence type="ECO:0000256" key="10">
    <source>
        <dbReference type="SAM" id="Phobius"/>
    </source>
</evidence>
<dbReference type="eggNOG" id="KOG3599">
    <property type="taxonomic scope" value="Eukaryota"/>
</dbReference>
<dbReference type="InterPro" id="IPR003915">
    <property type="entry name" value="PKD_2"/>
</dbReference>
<dbReference type="GO" id="GO:0016020">
    <property type="term" value="C:membrane"/>
    <property type="evidence" value="ECO:0007669"/>
    <property type="project" value="UniProtKB-SubCell"/>
</dbReference>
<feature type="coiled-coil region" evidence="8">
    <location>
        <begin position="6"/>
        <end position="40"/>
    </location>
</feature>
<dbReference type="InParanoid" id="A0E8C0"/>
<proteinExistence type="inferred from homology"/>
<dbReference type="OrthoDB" id="444119at2759"/>
<evidence type="ECO:0000256" key="5">
    <source>
        <dbReference type="ARBA" id="ARBA00023136"/>
    </source>
</evidence>
<organism evidence="13 14">
    <name type="scientific">Paramecium tetraurelia</name>
    <dbReference type="NCBI Taxonomy" id="5888"/>
    <lineage>
        <taxon>Eukaryota</taxon>
        <taxon>Sar</taxon>
        <taxon>Alveolata</taxon>
        <taxon>Ciliophora</taxon>
        <taxon>Intramacronucleata</taxon>
        <taxon>Oligohymenophorea</taxon>
        <taxon>Peniculida</taxon>
        <taxon>Parameciidae</taxon>
        <taxon>Paramecium</taxon>
    </lineage>
</organism>
<dbReference type="Pfam" id="PF20519">
    <property type="entry name" value="Polycystin_dom"/>
    <property type="match status" value="1"/>
</dbReference>
<evidence type="ECO:0000256" key="9">
    <source>
        <dbReference type="SAM" id="MobiDB-lite"/>
    </source>
</evidence>
<keyword evidence="3 10" id="KW-0812">Transmembrane</keyword>
<feature type="transmembrane region" description="Helical" evidence="10">
    <location>
        <begin position="515"/>
        <end position="538"/>
    </location>
</feature>
<evidence type="ECO:0000313" key="14">
    <source>
        <dbReference type="Proteomes" id="UP000000600"/>
    </source>
</evidence>
<evidence type="ECO:0000256" key="7">
    <source>
        <dbReference type="PIRSR" id="PIRSR603915-2"/>
    </source>
</evidence>
<feature type="disulfide bond" evidence="7">
    <location>
        <begin position="434"/>
        <end position="446"/>
    </location>
</feature>
<protein>
    <submittedName>
        <fullName evidence="13">Uncharacterized protein</fullName>
    </submittedName>
</protein>
<feature type="transmembrane region" description="Helical" evidence="10">
    <location>
        <begin position="610"/>
        <end position="635"/>
    </location>
</feature>
<dbReference type="RefSeq" id="XP_001458934.1">
    <property type="nucleotide sequence ID" value="XM_001458897.1"/>
</dbReference>
<evidence type="ECO:0000259" key="11">
    <source>
        <dbReference type="Pfam" id="PF08016"/>
    </source>
</evidence>
<reference evidence="13 14" key="1">
    <citation type="journal article" date="2006" name="Nature">
        <title>Global trends of whole-genome duplications revealed by the ciliate Paramecium tetraurelia.</title>
        <authorList>
            <consortium name="Genoscope"/>
            <person name="Aury J.-M."/>
            <person name="Jaillon O."/>
            <person name="Duret L."/>
            <person name="Noel B."/>
            <person name="Jubin C."/>
            <person name="Porcel B.M."/>
            <person name="Segurens B."/>
            <person name="Daubin V."/>
            <person name="Anthouard V."/>
            <person name="Aiach N."/>
            <person name="Arnaiz O."/>
            <person name="Billaut A."/>
            <person name="Beisson J."/>
            <person name="Blanc I."/>
            <person name="Bouhouche K."/>
            <person name="Camara F."/>
            <person name="Duharcourt S."/>
            <person name="Guigo R."/>
            <person name="Gogendeau D."/>
            <person name="Katinka M."/>
            <person name="Keller A.-M."/>
            <person name="Kissmehl R."/>
            <person name="Klotz C."/>
            <person name="Koll F."/>
            <person name="Le Moue A."/>
            <person name="Lepere C."/>
            <person name="Malinsky S."/>
            <person name="Nowacki M."/>
            <person name="Nowak J.K."/>
            <person name="Plattner H."/>
            <person name="Poulain J."/>
            <person name="Ruiz F."/>
            <person name="Serrano V."/>
            <person name="Zagulski M."/>
            <person name="Dessen P."/>
            <person name="Betermier M."/>
            <person name="Weissenbach J."/>
            <person name="Scarpelli C."/>
            <person name="Schachter V."/>
            <person name="Sperling L."/>
            <person name="Meyer E."/>
            <person name="Cohen J."/>
            <person name="Wincker P."/>
        </authorList>
    </citation>
    <scope>NUCLEOTIDE SEQUENCE [LARGE SCALE GENOMIC DNA]</scope>
    <source>
        <strain evidence="13 14">Stock d4-2</strain>
    </source>
</reference>
<accession>A0E8C0</accession>
<feature type="transmembrane region" description="Helical" evidence="10">
    <location>
        <begin position="670"/>
        <end position="687"/>
    </location>
</feature>
<keyword evidence="8" id="KW-0175">Coiled coil</keyword>
<dbReference type="PANTHER" id="PTHR10877">
    <property type="entry name" value="POLYCYSTIN FAMILY MEMBER"/>
    <property type="match status" value="1"/>
</dbReference>
<dbReference type="InterPro" id="IPR051223">
    <property type="entry name" value="Polycystin"/>
</dbReference>
<feature type="transmembrane region" description="Helical" evidence="10">
    <location>
        <begin position="767"/>
        <end position="793"/>
    </location>
</feature>
<dbReference type="HOGENOM" id="CLU_336019_0_0_1"/>
<evidence type="ECO:0000256" key="2">
    <source>
        <dbReference type="ARBA" id="ARBA00007200"/>
    </source>
</evidence>